<name>A0ABR8RCY5_9BACI</name>
<dbReference type="RefSeq" id="WP_191697608.1">
    <property type="nucleotide sequence ID" value="NZ_JACSQO010000009.1"/>
</dbReference>
<evidence type="ECO:0000313" key="2">
    <source>
        <dbReference type="Proteomes" id="UP000640786"/>
    </source>
</evidence>
<reference evidence="1 2" key="1">
    <citation type="submission" date="2020-08" db="EMBL/GenBank/DDBJ databases">
        <title>A Genomic Blueprint of the Chicken Gut Microbiome.</title>
        <authorList>
            <person name="Gilroy R."/>
            <person name="Ravi A."/>
            <person name="Getino M."/>
            <person name="Pursley I."/>
            <person name="Horton D.L."/>
            <person name="Alikhan N.-F."/>
            <person name="Baker D."/>
            <person name="Gharbi K."/>
            <person name="Hall N."/>
            <person name="Watson M."/>
            <person name="Adriaenssens E.M."/>
            <person name="Foster-Nyarko E."/>
            <person name="Jarju S."/>
            <person name="Secka A."/>
            <person name="Antonio M."/>
            <person name="Oren A."/>
            <person name="Chaudhuri R."/>
            <person name="La Ragione R.M."/>
            <person name="Hildebrand F."/>
            <person name="Pallen M.J."/>
        </authorList>
    </citation>
    <scope>NUCLEOTIDE SEQUENCE [LARGE SCALE GENOMIC DNA]</scope>
    <source>
        <strain evidence="1 2">Sa2BUA9</strain>
    </source>
</reference>
<accession>A0ABR8RCY5</accession>
<dbReference type="Proteomes" id="UP000640786">
    <property type="component" value="Unassembled WGS sequence"/>
</dbReference>
<proteinExistence type="predicted"/>
<keyword evidence="2" id="KW-1185">Reference proteome</keyword>
<comment type="caution">
    <text evidence="1">The sequence shown here is derived from an EMBL/GenBank/DDBJ whole genome shotgun (WGS) entry which is preliminary data.</text>
</comment>
<gene>
    <name evidence="1" type="ORF">H9650_15845</name>
</gene>
<organism evidence="1 2">
    <name type="scientific">Psychrobacillus faecigallinarum</name>
    <dbReference type="NCBI Taxonomy" id="2762235"/>
    <lineage>
        <taxon>Bacteria</taxon>
        <taxon>Bacillati</taxon>
        <taxon>Bacillota</taxon>
        <taxon>Bacilli</taxon>
        <taxon>Bacillales</taxon>
        <taxon>Bacillaceae</taxon>
        <taxon>Psychrobacillus</taxon>
    </lineage>
</organism>
<evidence type="ECO:0000313" key="1">
    <source>
        <dbReference type="EMBL" id="MBD7945584.1"/>
    </source>
</evidence>
<protein>
    <submittedName>
        <fullName evidence="1">Uncharacterized protein</fullName>
    </submittedName>
</protein>
<dbReference type="EMBL" id="JACSQO010000009">
    <property type="protein sequence ID" value="MBD7945584.1"/>
    <property type="molecule type" value="Genomic_DNA"/>
</dbReference>
<sequence>MWRPWMWMGRSVTGNDTVAEMEVSVVKNLGSVACNSESVAVTWTSVAHNSESIAQKVLSVAESMKY</sequence>